<proteinExistence type="predicted"/>
<dbReference type="OrthoDB" id="4258031at2"/>
<reference evidence="3 4" key="1">
    <citation type="journal article" date="2013" name="Genome Announc.">
        <title>Genome Sequence of Streptomyces violaceusniger Strain SPC6, a Halotolerant Streptomycete That Exhibits Rapid Growth and Development.</title>
        <authorList>
            <person name="Chen X."/>
            <person name="Zhang B."/>
            <person name="Zhang W."/>
            <person name="Wu X."/>
            <person name="Zhang M."/>
            <person name="Chen T."/>
            <person name="Liu G."/>
            <person name="Dyson P."/>
        </authorList>
    </citation>
    <scope>NUCLEOTIDE SEQUENCE [LARGE SCALE GENOMIC DNA]</scope>
    <source>
        <strain evidence="3 4">SPC6</strain>
    </source>
</reference>
<name>A0A1D3DNM8_9ACTN</name>
<dbReference type="eggNOG" id="ENOG5033FJS">
    <property type="taxonomic scope" value="Bacteria"/>
</dbReference>
<dbReference type="EMBL" id="ASHX02000001">
    <property type="protein sequence ID" value="OEJ93916.1"/>
    <property type="molecule type" value="Genomic_DNA"/>
</dbReference>
<keyword evidence="4" id="KW-1185">Reference proteome</keyword>
<feature type="signal peptide" evidence="2">
    <location>
        <begin position="1"/>
        <end position="31"/>
    </location>
</feature>
<evidence type="ECO:0000313" key="4">
    <source>
        <dbReference type="Proteomes" id="UP000095329"/>
    </source>
</evidence>
<feature type="chain" id="PRO_5008914648" description="CopC domain-containing protein" evidence="2">
    <location>
        <begin position="32"/>
        <end position="219"/>
    </location>
</feature>
<evidence type="ECO:0000256" key="2">
    <source>
        <dbReference type="SAM" id="SignalP"/>
    </source>
</evidence>
<comment type="caution">
    <text evidence="3">The sequence shown here is derived from an EMBL/GenBank/DDBJ whole genome shotgun (WGS) entry which is preliminary data.</text>
</comment>
<feature type="compositionally biased region" description="Pro residues" evidence="1">
    <location>
        <begin position="133"/>
        <end position="142"/>
    </location>
</feature>
<accession>A0A1D3DNM8</accession>
<dbReference type="RefSeq" id="WP_023590456.1">
    <property type="nucleotide sequence ID" value="NZ_ASHX02000001.1"/>
</dbReference>
<feature type="compositionally biased region" description="Low complexity" evidence="1">
    <location>
        <begin position="143"/>
        <end position="172"/>
    </location>
</feature>
<dbReference type="AlphaFoldDB" id="A0A1D3DNM8"/>
<organism evidence="3 4">
    <name type="scientific">Streptomyces thermolilacinus SPC6</name>
    <dbReference type="NCBI Taxonomy" id="1306406"/>
    <lineage>
        <taxon>Bacteria</taxon>
        <taxon>Bacillati</taxon>
        <taxon>Actinomycetota</taxon>
        <taxon>Actinomycetes</taxon>
        <taxon>Kitasatosporales</taxon>
        <taxon>Streptomycetaceae</taxon>
        <taxon>Streptomyces</taxon>
    </lineage>
</organism>
<dbReference type="Proteomes" id="UP000095329">
    <property type="component" value="Unassembled WGS sequence"/>
</dbReference>
<protein>
    <recommendedName>
        <fullName evidence="5">CopC domain-containing protein</fullName>
    </recommendedName>
</protein>
<evidence type="ECO:0008006" key="5">
    <source>
        <dbReference type="Google" id="ProtNLM"/>
    </source>
</evidence>
<sequence length="219" mass="20889">MTRASRALRAAALATVAGPALWLAAPGGAHAHGGGLAVDITGQSFGRVEATVTWAGDGDPVDERLGATVNAVSADGRTGLGPWRLVRAAGTPTGYTTAEALPPGRWKVTIEVGHPGLGRAQEELDVSPGTPASSPPSRPGHPPGASGTAGTATGPAAGTGAAPGGATATGAGPAPGTGPAGGFTAAVTLAAGVAVATATGALLARRRARVVPGSGTARR</sequence>
<keyword evidence="2" id="KW-0732">Signal</keyword>
<evidence type="ECO:0000313" key="3">
    <source>
        <dbReference type="EMBL" id="OEJ93916.1"/>
    </source>
</evidence>
<evidence type="ECO:0000256" key="1">
    <source>
        <dbReference type="SAM" id="MobiDB-lite"/>
    </source>
</evidence>
<feature type="region of interest" description="Disordered" evidence="1">
    <location>
        <begin position="120"/>
        <end position="183"/>
    </location>
</feature>
<gene>
    <name evidence="3" type="ORF">J116_004940</name>
</gene>